<keyword evidence="1" id="KW-0175">Coiled coil</keyword>
<dbReference type="Proteomes" id="UP000290092">
    <property type="component" value="Unassembled WGS sequence"/>
</dbReference>
<dbReference type="GO" id="GO:0016887">
    <property type="term" value="F:ATP hydrolysis activity"/>
    <property type="evidence" value="ECO:0007669"/>
    <property type="project" value="InterPro"/>
</dbReference>
<gene>
    <name evidence="3" type="ORF">CP985_12990</name>
</gene>
<feature type="coiled-coil region" evidence="1">
    <location>
        <begin position="617"/>
        <end position="644"/>
    </location>
</feature>
<organism evidence="3 4">
    <name type="scientific">Malaciobacter mytili LMG 24559</name>
    <dbReference type="NCBI Taxonomy" id="1032238"/>
    <lineage>
        <taxon>Bacteria</taxon>
        <taxon>Pseudomonadati</taxon>
        <taxon>Campylobacterota</taxon>
        <taxon>Epsilonproteobacteria</taxon>
        <taxon>Campylobacterales</taxon>
        <taxon>Arcobacteraceae</taxon>
        <taxon>Malaciobacter</taxon>
    </lineage>
</organism>
<dbReference type="InterPro" id="IPR038729">
    <property type="entry name" value="Rad50/SbcC_AAA"/>
</dbReference>
<evidence type="ECO:0000313" key="4">
    <source>
        <dbReference type="Proteomes" id="UP000290092"/>
    </source>
</evidence>
<dbReference type="Gene3D" id="3.40.50.300">
    <property type="entry name" value="P-loop containing nucleotide triphosphate hydrolases"/>
    <property type="match status" value="2"/>
</dbReference>
<comment type="caution">
    <text evidence="3">The sequence shown here is derived from an EMBL/GenBank/DDBJ whole genome shotgun (WGS) entry which is preliminary data.</text>
</comment>
<dbReference type="PANTHER" id="PTHR32114">
    <property type="entry name" value="ABC TRANSPORTER ABCH.3"/>
    <property type="match status" value="1"/>
</dbReference>
<reference evidence="3 4" key="1">
    <citation type="submission" date="2017-09" db="EMBL/GenBank/DDBJ databases">
        <title>Genomics of the genus Arcobacter.</title>
        <authorList>
            <person name="Perez-Cataluna A."/>
            <person name="Figueras M.J."/>
            <person name="Salas-Masso N."/>
        </authorList>
    </citation>
    <scope>NUCLEOTIDE SEQUENCE [LARGE SCALE GENOMIC DNA]</scope>
    <source>
        <strain evidence="3 4">CECT 7386</strain>
    </source>
</reference>
<feature type="domain" description="Rad50/SbcC-type AAA" evidence="2">
    <location>
        <begin position="5"/>
        <end position="255"/>
    </location>
</feature>
<name>A0AAX2ACE7_9BACT</name>
<dbReference type="AlphaFoldDB" id="A0AAX2ACE7"/>
<keyword evidence="4" id="KW-1185">Reference proteome</keyword>
<protein>
    <submittedName>
        <fullName evidence="3">Chromosome segregation protein SMC</fullName>
    </submittedName>
</protein>
<evidence type="ECO:0000259" key="2">
    <source>
        <dbReference type="Pfam" id="PF13476"/>
    </source>
</evidence>
<accession>A0AAX2ACE7</accession>
<sequence length="789" mass="93146">MILSRLSLKNFKKYKEFSLEFNDGLVGIIGKNGSGKSTIFEAICFALYGKLKNNDSKELIKNVNANEKEEVKVELEFEFDENIYIIQREFRGKNLVAYAKFFKNNELVVTGAKDVTTSIITLIKMNRDAFLHTLFASQKELTSLSSLDNEQRKKMIRKLLGLEKIDLIEKFLQENITDLNRDIKSFSSFLLSIEQIDEYNKLIKIHNEVLKTLQDKILFRQKELDKVRQKEETLKKQLEIFEKIKEQKNSLDSKIKVNSSKIQSIKVSNTKLQEELTILNNKKIEYEKSKNIKTLYIKLQEKIKEQEALKEKYLKKEGLIKQQEELRHSYKNQKEQIKTLEDELIFLPSLEKEEKQLKQDIEITQKQLQDKKISERDLRDKIAGEQKIINDTNEKIQTIKTLGKNSKCPTCTRELLEDYDKVLDSLYSQIETNNKKNILVFEKQLNEYVSKIQLKQTYLDSLILKEKELHSKITLLNDKKKALINSKAYLSDIELRGKENNEQIELLEKYIYKEQEHNKLKQEFEEVKIKYEYILSLEVQLQREESLLKSISEYKKQEEILALELVKQKEEYEKISYNEKEYFALKEEYQKNLKTKEDFLELIHNKKLEESKIKGEINSINKKLEENEFQKTKLQQKIEDLNDYTKLKITMGEFKTKINSKVAPKISQIASLMYSKITKGKYQLIEVSNDFDFYIYDDGKKYPIERFSGGEVDLANLVLRIAISKTLGELNGTSQIGFLAFDEVFGSQDESRRLEILEAFHTIKEQYRQIFLISHEMEIKEMFEKVIEL</sequence>
<dbReference type="InterPro" id="IPR027417">
    <property type="entry name" value="P-loop_NTPase"/>
</dbReference>
<dbReference type="SUPFAM" id="SSF52540">
    <property type="entry name" value="P-loop containing nucleoside triphosphate hydrolases"/>
    <property type="match status" value="2"/>
</dbReference>
<dbReference type="PANTHER" id="PTHR32114:SF2">
    <property type="entry name" value="ABC TRANSPORTER ABCH.3"/>
    <property type="match status" value="1"/>
</dbReference>
<evidence type="ECO:0000313" key="3">
    <source>
        <dbReference type="EMBL" id="RXK13750.1"/>
    </source>
</evidence>
<proteinExistence type="predicted"/>
<evidence type="ECO:0000256" key="1">
    <source>
        <dbReference type="SAM" id="Coils"/>
    </source>
</evidence>
<feature type="coiled-coil region" evidence="1">
    <location>
        <begin position="196"/>
        <end position="367"/>
    </location>
</feature>
<dbReference type="EMBL" id="NXID01000056">
    <property type="protein sequence ID" value="RXK13750.1"/>
    <property type="molecule type" value="Genomic_DNA"/>
</dbReference>
<dbReference type="GO" id="GO:0006302">
    <property type="term" value="P:double-strand break repair"/>
    <property type="evidence" value="ECO:0007669"/>
    <property type="project" value="InterPro"/>
</dbReference>
<dbReference type="Pfam" id="PF13476">
    <property type="entry name" value="AAA_23"/>
    <property type="match status" value="1"/>
</dbReference>